<accession>A0A2M4CC86</accession>
<evidence type="ECO:0000313" key="1">
    <source>
        <dbReference type="EMBL" id="MBW62568.1"/>
    </source>
</evidence>
<proteinExistence type="predicted"/>
<reference evidence="1" key="1">
    <citation type="submission" date="2018-01" db="EMBL/GenBank/DDBJ databases">
        <title>An insight into the sialome of Amazonian anophelines.</title>
        <authorList>
            <person name="Ribeiro J.M."/>
            <person name="Scarpassa V."/>
            <person name="Calvo E."/>
        </authorList>
    </citation>
    <scope>NUCLEOTIDE SEQUENCE</scope>
    <source>
        <tissue evidence="1">Salivary glands</tissue>
    </source>
</reference>
<sequence length="82" mass="8573">MPARARRMVVSGPGAACSVAAVPSMRCCTSGAIAVIMTAGRPRVTRAGVGTRCCRTSRRAKTIRTPNCSDETVDGSMEREAT</sequence>
<organism evidence="1">
    <name type="scientific">Anopheles marajoara</name>
    <dbReference type="NCBI Taxonomy" id="58244"/>
    <lineage>
        <taxon>Eukaryota</taxon>
        <taxon>Metazoa</taxon>
        <taxon>Ecdysozoa</taxon>
        <taxon>Arthropoda</taxon>
        <taxon>Hexapoda</taxon>
        <taxon>Insecta</taxon>
        <taxon>Pterygota</taxon>
        <taxon>Neoptera</taxon>
        <taxon>Endopterygota</taxon>
        <taxon>Diptera</taxon>
        <taxon>Nematocera</taxon>
        <taxon>Culicoidea</taxon>
        <taxon>Culicidae</taxon>
        <taxon>Anophelinae</taxon>
        <taxon>Anopheles</taxon>
    </lineage>
</organism>
<protein>
    <submittedName>
        <fullName evidence="1">Putative secreted protein</fullName>
    </submittedName>
</protein>
<dbReference type="AlphaFoldDB" id="A0A2M4CC86"/>
<dbReference type="EMBL" id="GGFJ01013427">
    <property type="protein sequence ID" value="MBW62568.1"/>
    <property type="molecule type" value="Transcribed_RNA"/>
</dbReference>
<name>A0A2M4CC86_9DIPT</name>